<dbReference type="GO" id="GO:0003735">
    <property type="term" value="F:structural constituent of ribosome"/>
    <property type="evidence" value="ECO:0007669"/>
    <property type="project" value="InterPro"/>
</dbReference>
<keyword evidence="6" id="KW-0964">Secreted</keyword>
<evidence type="ECO:0000256" key="2">
    <source>
        <dbReference type="ARBA" id="ARBA00005184"/>
    </source>
</evidence>
<dbReference type="Pfam" id="PF00572">
    <property type="entry name" value="Ribosomal_L13"/>
    <property type="match status" value="1"/>
</dbReference>
<evidence type="ECO:0000256" key="6">
    <source>
        <dbReference type="ARBA" id="ARBA00022512"/>
    </source>
</evidence>
<dbReference type="GO" id="GO:0045490">
    <property type="term" value="P:pectin catabolic process"/>
    <property type="evidence" value="ECO:0007669"/>
    <property type="project" value="UniProtKB-UniRule"/>
</dbReference>
<evidence type="ECO:0000256" key="4">
    <source>
        <dbReference type="ARBA" id="ARBA00008891"/>
    </source>
</evidence>
<keyword evidence="12" id="KW-0687">Ribonucleoprotein</keyword>
<keyword evidence="11" id="KW-0325">Glycoprotein</keyword>
<dbReference type="GO" id="GO:0030599">
    <property type="term" value="F:pectinesterase activity"/>
    <property type="evidence" value="ECO:0007669"/>
    <property type="project" value="UniProtKB-UniRule"/>
</dbReference>
<dbReference type="InterPro" id="IPR000070">
    <property type="entry name" value="Pectinesterase_cat"/>
</dbReference>
<dbReference type="GO" id="GO:0015934">
    <property type="term" value="C:large ribosomal subunit"/>
    <property type="evidence" value="ECO:0007669"/>
    <property type="project" value="InterPro"/>
</dbReference>
<evidence type="ECO:0000256" key="14">
    <source>
        <dbReference type="ARBA" id="ARBA00057335"/>
    </source>
</evidence>
<evidence type="ECO:0000256" key="3">
    <source>
        <dbReference type="ARBA" id="ARBA00006227"/>
    </source>
</evidence>
<dbReference type="Gene3D" id="6.10.250.3250">
    <property type="match status" value="1"/>
</dbReference>
<evidence type="ECO:0000256" key="16">
    <source>
        <dbReference type="PROSITE-ProRule" id="PRU10040"/>
    </source>
</evidence>
<dbReference type="NCBIfam" id="TIGR01077">
    <property type="entry name" value="L13_A_E"/>
    <property type="match status" value="1"/>
</dbReference>
<feature type="transmembrane region" description="Helical" evidence="18">
    <location>
        <begin position="636"/>
        <end position="657"/>
    </location>
</feature>
<dbReference type="PANTHER" id="PTHR31321:SF76">
    <property type="entry name" value="PECTINESTERASE 10-RELATED"/>
    <property type="match status" value="1"/>
</dbReference>
<dbReference type="Pfam" id="PF01095">
    <property type="entry name" value="Pectinesterase"/>
    <property type="match status" value="1"/>
</dbReference>
<feature type="domain" description="Pectinesterase catalytic" evidence="19">
    <location>
        <begin position="256"/>
        <end position="511"/>
    </location>
</feature>
<comment type="caution">
    <text evidence="20">The sequence shown here is derived from an EMBL/GenBank/DDBJ whole genome shotgun (WGS) entry which is preliminary data.</text>
</comment>
<feature type="repeat" description="PPR" evidence="15">
    <location>
        <begin position="580"/>
        <end position="614"/>
    </location>
</feature>
<dbReference type="InterPro" id="IPR005822">
    <property type="entry name" value="Ribosomal_uL13"/>
</dbReference>
<evidence type="ECO:0000256" key="5">
    <source>
        <dbReference type="ARBA" id="ARBA00013229"/>
    </source>
</evidence>
<comment type="function">
    <text evidence="14">Acts in the modification of cell walls via demethylesterification of cell wall pectin.</text>
</comment>
<keyword evidence="9" id="KW-0689">Ribosomal protein</keyword>
<sequence length="673" mass="76200">MVSGSGICVKRVVVDARHHMLGRLASIIAKELLNGQRVVVVRCEEICISGGLVRQKMKYLRFLRKRMNTKPSHGPIHFRAPSKILWRTIRGNKNWKLNSGKCIMRKNCMVVDSSVCALVVCLFEFLMIPHKTKRGEAALARLKVFEGVPPPYDKTKRMVIPDALKVLRLQPGHKYCLLGQLSSEVGWNHYDTIKELEKKRKERAQLVYERKKQLAKLRVKAEKTAEEKLGQANKNIQKPGKGYNPYRKTLPNRTLLVDKSGHGNFSSIQSAIDSIPSENKNWVCIHVRAGTYWEKVKIPYNKPYIILKGEGKRRTKIVWDDHFSTAQSPTFASLADNIVVRSISFVNSYNFPHYNNPRLPAVAAMITGDKTAFYQCGFAGVQDTLWDEAGRHYFKRCTIQGAVDFIFGSGQSIYEGCSIQVLEGGFITAQGRTNPNDANGFVFKGCNVFGNSSVYLGRPWRGYSRVLFYKSNFSNIVDPKGWNAWDFVGHENHITFAEYGNFGPGADTSRRSINVTGKWDKPLNSVMIARSDWIYEQSKVEKELTHMIFPYVIKAYGGILDVRLGDVIHGMVIKLGLVLDVFVGNALVGMYGKYGVVDKAMKVFGFMPETNLVSWNSMICVFSEEKKTEREKETQLIMTNLFVVHCPLIPMLLTYSFSAIENFFGSFDRAVVN</sequence>
<dbReference type="PANTHER" id="PTHR31321">
    <property type="entry name" value="ACYL-COA THIOESTER HYDROLASE YBHC-RELATED"/>
    <property type="match status" value="1"/>
</dbReference>
<evidence type="ECO:0000256" key="9">
    <source>
        <dbReference type="ARBA" id="ARBA00022980"/>
    </source>
</evidence>
<evidence type="ECO:0000256" key="15">
    <source>
        <dbReference type="PROSITE-ProRule" id="PRU00708"/>
    </source>
</evidence>
<dbReference type="Gene3D" id="1.25.40.10">
    <property type="entry name" value="Tetratricopeptide repeat domain"/>
    <property type="match status" value="1"/>
</dbReference>
<dbReference type="InterPro" id="IPR005755">
    <property type="entry name" value="Ribosomal_uL13_euk/arc"/>
</dbReference>
<comment type="similarity">
    <text evidence="4">Belongs to the pectinesterase family.</text>
</comment>
<dbReference type="InterPro" id="IPR033131">
    <property type="entry name" value="Pectinesterase_Asp_AS"/>
</dbReference>
<dbReference type="InterPro" id="IPR036899">
    <property type="entry name" value="Ribosomal_uL13_sf"/>
</dbReference>
<dbReference type="InterPro" id="IPR011050">
    <property type="entry name" value="Pectin_lyase_fold/virulence"/>
</dbReference>
<dbReference type="GO" id="GO:0006412">
    <property type="term" value="P:translation"/>
    <property type="evidence" value="ECO:0007669"/>
    <property type="project" value="InterPro"/>
</dbReference>
<dbReference type="AlphaFoldDB" id="A0A835MH43"/>
<dbReference type="SUPFAM" id="SSF51126">
    <property type="entry name" value="Pectin lyase-like"/>
    <property type="match status" value="1"/>
</dbReference>
<dbReference type="EMBL" id="JADGMS010000017">
    <property type="protein sequence ID" value="KAF9663439.1"/>
    <property type="molecule type" value="Genomic_DNA"/>
</dbReference>
<dbReference type="PROSITE" id="PS51375">
    <property type="entry name" value="PPR"/>
    <property type="match status" value="1"/>
</dbReference>
<keyword evidence="6" id="KW-0134">Cell wall</keyword>
<comment type="subcellular location">
    <subcellularLocation>
        <location evidence="1">Secreted</location>
        <location evidence="1">Cell wall</location>
    </subcellularLocation>
</comment>
<organism evidence="20 21">
    <name type="scientific">Salix dunnii</name>
    <dbReference type="NCBI Taxonomy" id="1413687"/>
    <lineage>
        <taxon>Eukaryota</taxon>
        <taxon>Viridiplantae</taxon>
        <taxon>Streptophyta</taxon>
        <taxon>Embryophyta</taxon>
        <taxon>Tracheophyta</taxon>
        <taxon>Spermatophyta</taxon>
        <taxon>Magnoliopsida</taxon>
        <taxon>eudicotyledons</taxon>
        <taxon>Gunneridae</taxon>
        <taxon>Pentapetalae</taxon>
        <taxon>rosids</taxon>
        <taxon>fabids</taxon>
        <taxon>Malpighiales</taxon>
        <taxon>Salicaceae</taxon>
        <taxon>Saliceae</taxon>
        <taxon>Salix</taxon>
    </lineage>
</organism>
<evidence type="ECO:0000259" key="19">
    <source>
        <dbReference type="Pfam" id="PF01095"/>
    </source>
</evidence>
<evidence type="ECO:0000256" key="10">
    <source>
        <dbReference type="ARBA" id="ARBA00023085"/>
    </source>
</evidence>
<accession>A0A835MH43</accession>
<keyword evidence="8 17" id="KW-0378">Hydrolase</keyword>
<keyword evidence="18" id="KW-1133">Transmembrane helix</keyword>
<dbReference type="UniPathway" id="UPA00545">
    <property type="reaction ID" value="UER00823"/>
</dbReference>
<keyword evidence="18" id="KW-0472">Membrane</keyword>
<evidence type="ECO:0000256" key="7">
    <source>
        <dbReference type="ARBA" id="ARBA00022737"/>
    </source>
</evidence>
<evidence type="ECO:0000256" key="13">
    <source>
        <dbReference type="ARBA" id="ARBA00047928"/>
    </source>
</evidence>
<evidence type="ECO:0000256" key="17">
    <source>
        <dbReference type="RuleBase" id="RU000589"/>
    </source>
</evidence>
<dbReference type="SUPFAM" id="SSF52161">
    <property type="entry name" value="Ribosomal protein L13"/>
    <property type="match status" value="2"/>
</dbReference>
<comment type="similarity">
    <text evidence="3">Belongs to the universal ribosomal protein uL13 family.</text>
</comment>
<dbReference type="EC" id="3.1.1.11" evidence="5 17"/>
<evidence type="ECO:0000256" key="1">
    <source>
        <dbReference type="ARBA" id="ARBA00004191"/>
    </source>
</evidence>
<feature type="transmembrane region" description="Helical" evidence="18">
    <location>
        <begin position="571"/>
        <end position="592"/>
    </location>
</feature>
<evidence type="ECO:0000256" key="8">
    <source>
        <dbReference type="ARBA" id="ARBA00022801"/>
    </source>
</evidence>
<dbReference type="Proteomes" id="UP000657918">
    <property type="component" value="Unassembled WGS sequence"/>
</dbReference>
<dbReference type="OrthoDB" id="2019149at2759"/>
<keyword evidence="10 17" id="KW-0063">Aspartyl esterase</keyword>
<feature type="active site" evidence="16">
    <location>
        <position position="404"/>
    </location>
</feature>
<dbReference type="CDD" id="cd00392">
    <property type="entry name" value="Ribosomal_L13"/>
    <property type="match status" value="1"/>
</dbReference>
<evidence type="ECO:0000313" key="21">
    <source>
        <dbReference type="Proteomes" id="UP000657918"/>
    </source>
</evidence>
<gene>
    <name evidence="20" type="ORF">SADUNF_Sadunf17G0050200</name>
</gene>
<keyword evidence="21" id="KW-1185">Reference proteome</keyword>
<proteinExistence type="inferred from homology"/>
<dbReference type="InterPro" id="IPR012334">
    <property type="entry name" value="Pectin_lyas_fold"/>
</dbReference>
<dbReference type="FunFam" id="6.10.250.3250:FF:000001">
    <property type="entry name" value="60S ribosomal protein L13a"/>
    <property type="match status" value="1"/>
</dbReference>
<keyword evidence="7" id="KW-0677">Repeat</keyword>
<evidence type="ECO:0000256" key="18">
    <source>
        <dbReference type="SAM" id="Phobius"/>
    </source>
</evidence>
<evidence type="ECO:0000256" key="12">
    <source>
        <dbReference type="ARBA" id="ARBA00023274"/>
    </source>
</evidence>
<reference evidence="20 21" key="1">
    <citation type="submission" date="2020-10" db="EMBL/GenBank/DDBJ databases">
        <title>Plant Genome Project.</title>
        <authorList>
            <person name="Zhang R.-G."/>
        </authorList>
    </citation>
    <scope>NUCLEOTIDE SEQUENCE [LARGE SCALE GENOMIC DNA]</scope>
    <source>
        <strain evidence="20">FAFU-HL-1</strain>
        <tissue evidence="20">Leaf</tissue>
    </source>
</reference>
<dbReference type="FunFam" id="2.160.20.10:FF:000013">
    <property type="entry name" value="Pectinesterase"/>
    <property type="match status" value="1"/>
</dbReference>
<dbReference type="PROSITE" id="PS00503">
    <property type="entry name" value="PECTINESTERASE_2"/>
    <property type="match status" value="1"/>
</dbReference>
<comment type="pathway">
    <text evidence="2 17">Glycan metabolism; pectin degradation; 2-dehydro-3-deoxy-D-gluconate from pectin: step 1/5.</text>
</comment>
<dbReference type="GO" id="GO:0042545">
    <property type="term" value="P:cell wall modification"/>
    <property type="evidence" value="ECO:0007669"/>
    <property type="project" value="UniProtKB-UniRule"/>
</dbReference>
<dbReference type="Gene3D" id="2.160.20.10">
    <property type="entry name" value="Single-stranded right-handed beta-helix, Pectin lyase-like"/>
    <property type="match status" value="1"/>
</dbReference>
<dbReference type="InterPro" id="IPR002885">
    <property type="entry name" value="PPR_rpt"/>
</dbReference>
<keyword evidence="18" id="KW-0812">Transmembrane</keyword>
<protein>
    <recommendedName>
        <fullName evidence="5 17">Pectinesterase</fullName>
        <ecNumber evidence="5 17">3.1.1.11</ecNumber>
    </recommendedName>
</protein>
<comment type="catalytic activity">
    <reaction evidence="13 17">
        <text>[(1-&gt;4)-alpha-D-galacturonosyl methyl ester](n) + n H2O = [(1-&gt;4)-alpha-D-galacturonosyl](n) + n methanol + n H(+)</text>
        <dbReference type="Rhea" id="RHEA:22380"/>
        <dbReference type="Rhea" id="RHEA-COMP:14570"/>
        <dbReference type="Rhea" id="RHEA-COMP:14573"/>
        <dbReference type="ChEBI" id="CHEBI:15377"/>
        <dbReference type="ChEBI" id="CHEBI:15378"/>
        <dbReference type="ChEBI" id="CHEBI:17790"/>
        <dbReference type="ChEBI" id="CHEBI:140522"/>
        <dbReference type="ChEBI" id="CHEBI:140523"/>
        <dbReference type="EC" id="3.1.1.11"/>
    </reaction>
</comment>
<evidence type="ECO:0000313" key="20">
    <source>
        <dbReference type="EMBL" id="KAF9663439.1"/>
    </source>
</evidence>
<name>A0A835MH43_9ROSI</name>
<dbReference type="Gene3D" id="3.90.1180.10">
    <property type="entry name" value="Ribosomal protein L13"/>
    <property type="match status" value="1"/>
</dbReference>
<dbReference type="InterPro" id="IPR011990">
    <property type="entry name" value="TPR-like_helical_dom_sf"/>
</dbReference>
<evidence type="ECO:0000256" key="11">
    <source>
        <dbReference type="ARBA" id="ARBA00023180"/>
    </source>
</evidence>